<evidence type="ECO:0000256" key="3">
    <source>
        <dbReference type="SAM" id="MobiDB-lite"/>
    </source>
</evidence>
<keyword evidence="5" id="KW-1185">Reference proteome</keyword>
<dbReference type="AlphaFoldDB" id="A0AAV6GK86"/>
<dbReference type="Gene3D" id="3.40.850.10">
    <property type="entry name" value="Kinesin motor domain"/>
    <property type="match status" value="1"/>
</dbReference>
<name>A0AAV6GK86_9TELE</name>
<keyword evidence="2" id="KW-0067">ATP-binding</keyword>
<comment type="caution">
    <text evidence="4">The sequence shown here is derived from an EMBL/GenBank/DDBJ whole genome shotgun (WGS) entry which is preliminary data.</text>
</comment>
<dbReference type="InterPro" id="IPR036961">
    <property type="entry name" value="Kinesin_motor_dom_sf"/>
</dbReference>
<feature type="region of interest" description="Disordered" evidence="3">
    <location>
        <begin position="1"/>
        <end position="24"/>
    </location>
</feature>
<gene>
    <name evidence="4" type="ORF">AALO_G00158730</name>
</gene>
<reference evidence="4" key="1">
    <citation type="submission" date="2020-10" db="EMBL/GenBank/DDBJ databases">
        <title>Chromosome-scale genome assembly of the Allis shad, Alosa alosa.</title>
        <authorList>
            <person name="Margot Z."/>
            <person name="Christophe K."/>
            <person name="Cabau C."/>
            <person name="Louis A."/>
            <person name="Berthelot C."/>
            <person name="Parey E."/>
            <person name="Roest Crollius H."/>
            <person name="Montfort J."/>
            <person name="Robinson-Rechavi M."/>
            <person name="Bucao C."/>
            <person name="Bouchez O."/>
            <person name="Gislard M."/>
            <person name="Lluch J."/>
            <person name="Milhes M."/>
            <person name="Lampietro C."/>
            <person name="Lopez Roques C."/>
            <person name="Donnadieu C."/>
            <person name="Braasch I."/>
            <person name="Desvignes T."/>
            <person name="Postlethwait J."/>
            <person name="Bobe J."/>
            <person name="Guiguen Y."/>
        </authorList>
    </citation>
    <scope>NUCLEOTIDE SEQUENCE</scope>
    <source>
        <strain evidence="4">M-15738</strain>
        <tissue evidence="4">Blood</tissue>
    </source>
</reference>
<evidence type="ECO:0000313" key="4">
    <source>
        <dbReference type="EMBL" id="KAG5274062.1"/>
    </source>
</evidence>
<dbReference type="GO" id="GO:0005524">
    <property type="term" value="F:ATP binding"/>
    <property type="evidence" value="ECO:0007669"/>
    <property type="project" value="UniProtKB-KW"/>
</dbReference>
<dbReference type="Proteomes" id="UP000823561">
    <property type="component" value="Chromosome 11"/>
</dbReference>
<keyword evidence="1" id="KW-0547">Nucleotide-binding</keyword>
<organism evidence="4 5">
    <name type="scientific">Alosa alosa</name>
    <name type="common">allis shad</name>
    <dbReference type="NCBI Taxonomy" id="278164"/>
    <lineage>
        <taxon>Eukaryota</taxon>
        <taxon>Metazoa</taxon>
        <taxon>Chordata</taxon>
        <taxon>Craniata</taxon>
        <taxon>Vertebrata</taxon>
        <taxon>Euteleostomi</taxon>
        <taxon>Actinopterygii</taxon>
        <taxon>Neopterygii</taxon>
        <taxon>Teleostei</taxon>
        <taxon>Clupei</taxon>
        <taxon>Clupeiformes</taxon>
        <taxon>Clupeoidei</taxon>
        <taxon>Clupeidae</taxon>
        <taxon>Alosa</taxon>
    </lineage>
</organism>
<evidence type="ECO:0000256" key="2">
    <source>
        <dbReference type="ARBA" id="ARBA00022840"/>
    </source>
</evidence>
<feature type="compositionally biased region" description="Basic residues" evidence="3">
    <location>
        <begin position="1"/>
        <end position="15"/>
    </location>
</feature>
<evidence type="ECO:0000256" key="1">
    <source>
        <dbReference type="ARBA" id="ARBA00022741"/>
    </source>
</evidence>
<dbReference type="EMBL" id="JADWDJ010000011">
    <property type="protein sequence ID" value="KAG5274062.1"/>
    <property type="molecule type" value="Genomic_DNA"/>
</dbReference>
<proteinExistence type="predicted"/>
<protein>
    <submittedName>
        <fullName evidence="4">Uncharacterized protein</fullName>
    </submittedName>
</protein>
<accession>A0AAV6GK86</accession>
<sequence length="121" mass="13895">MLRPTKGKTPRRPAPKKPYNNQKDPVGVYCRVRPLSCDDEECCIEVIHNTTIQLHAPDGLKANRNGEYKETQYSFKKVLASKQLRWSCLRMFPNHLWMMSFMAKTVCSSPMASLVVVRPTP</sequence>
<evidence type="ECO:0000313" key="5">
    <source>
        <dbReference type="Proteomes" id="UP000823561"/>
    </source>
</evidence>